<proteinExistence type="predicted"/>
<reference evidence="1 2" key="1">
    <citation type="journal article" date="2021" name="Elife">
        <title>Chloroplast acquisition without the gene transfer in kleptoplastic sea slugs, Plakobranchus ocellatus.</title>
        <authorList>
            <person name="Maeda T."/>
            <person name="Takahashi S."/>
            <person name="Yoshida T."/>
            <person name="Shimamura S."/>
            <person name="Takaki Y."/>
            <person name="Nagai Y."/>
            <person name="Toyoda A."/>
            <person name="Suzuki Y."/>
            <person name="Arimoto A."/>
            <person name="Ishii H."/>
            <person name="Satoh N."/>
            <person name="Nishiyama T."/>
            <person name="Hasebe M."/>
            <person name="Maruyama T."/>
            <person name="Minagawa J."/>
            <person name="Obokata J."/>
            <person name="Shigenobu S."/>
        </authorList>
    </citation>
    <scope>NUCLEOTIDE SEQUENCE [LARGE SCALE GENOMIC DNA]</scope>
</reference>
<gene>
    <name evidence="1" type="ORF">PoB_003374700</name>
</gene>
<protein>
    <submittedName>
        <fullName evidence="1">Uncharacterized protein</fullName>
    </submittedName>
</protein>
<dbReference type="EMBL" id="BLXT01003849">
    <property type="protein sequence ID" value="GFO07242.1"/>
    <property type="molecule type" value="Genomic_DNA"/>
</dbReference>
<dbReference type="Proteomes" id="UP000735302">
    <property type="component" value="Unassembled WGS sequence"/>
</dbReference>
<dbReference type="AlphaFoldDB" id="A0AAV4AK25"/>
<sequence length="138" mass="14558">MNTTIHDVLERARASNVKAAIVKSESSSDFEPALNSCNESLASRQTVNLDLTGKQGSGKSAMGGVGGTVASESALRSAGTLLSRVRAPPPASWPEGGPESLRSPCCGLAIYKKQNQTDKVIDQLAESDEYAIDEDEDF</sequence>
<name>A0AAV4AK25_9GAST</name>
<evidence type="ECO:0000313" key="2">
    <source>
        <dbReference type="Proteomes" id="UP000735302"/>
    </source>
</evidence>
<evidence type="ECO:0000313" key="1">
    <source>
        <dbReference type="EMBL" id="GFO07242.1"/>
    </source>
</evidence>
<keyword evidence="2" id="KW-1185">Reference proteome</keyword>
<comment type="caution">
    <text evidence="1">The sequence shown here is derived from an EMBL/GenBank/DDBJ whole genome shotgun (WGS) entry which is preliminary data.</text>
</comment>
<accession>A0AAV4AK25</accession>
<organism evidence="1 2">
    <name type="scientific">Plakobranchus ocellatus</name>
    <dbReference type="NCBI Taxonomy" id="259542"/>
    <lineage>
        <taxon>Eukaryota</taxon>
        <taxon>Metazoa</taxon>
        <taxon>Spiralia</taxon>
        <taxon>Lophotrochozoa</taxon>
        <taxon>Mollusca</taxon>
        <taxon>Gastropoda</taxon>
        <taxon>Heterobranchia</taxon>
        <taxon>Euthyneura</taxon>
        <taxon>Panpulmonata</taxon>
        <taxon>Sacoglossa</taxon>
        <taxon>Placobranchoidea</taxon>
        <taxon>Plakobranchidae</taxon>
        <taxon>Plakobranchus</taxon>
    </lineage>
</organism>